<dbReference type="SUPFAM" id="SSF50249">
    <property type="entry name" value="Nucleic acid-binding proteins"/>
    <property type="match status" value="1"/>
</dbReference>
<sequence length="415" mass="46755">MNIVELKEKTISELSGIARTLNVVGASGLRKQELIFKILEAQTEKSGLIFAEGVLEVLSDGFGFLRAPDYNYLPGPDDIYVSPSQIRRFDLRTGDTVSGQVRPPKEGERYFALLKVEAVNFENPELVKDKILFDNLTPLFPNQRIRLETTQDEMNMRVMDLLTPIGKGQRALIVAPPRTGKTILLQKIANSITKNHPEVVLIVLLIDERPEEVTDFQRSVKAEVVSSTFDEPPTRHVQVAEMVIEKAKRLVEHKRDVVILLDSITRLGRAYNTIVPPSGKILSGGVDSNALQRPKRFFGAARNIEEGGSLTIIATALIDTGSRMDDVIFEEFKGTGNCELVLDRRLVDKRVFPAIDIFRSGTRKEELLLTQEELNRMWILRKVLQTMGVVEAMELLLEKLRQAKSNEDFMRAMNS</sequence>
<dbReference type="GO" id="GO:0008186">
    <property type="term" value="F:ATP-dependent activity, acting on RNA"/>
    <property type="evidence" value="ECO:0007669"/>
    <property type="project" value="UniProtKB-UniRule"/>
</dbReference>
<keyword evidence="1 9" id="KW-0806">Transcription termination</keyword>
<organism evidence="13 14">
    <name type="scientific">Candidatus Methylomirabilis limnetica</name>
    <dbReference type="NCBI Taxonomy" id="2033718"/>
    <lineage>
        <taxon>Bacteria</taxon>
        <taxon>Candidatus Methylomirabilota</taxon>
        <taxon>Candidatus Methylomirabilia</taxon>
        <taxon>Candidatus Methylomirabilales</taxon>
        <taxon>Candidatus Methylomirabilaceae</taxon>
        <taxon>Candidatus Methylomirabilis</taxon>
    </lineage>
</organism>
<keyword evidence="14" id="KW-1185">Reference proteome</keyword>
<feature type="binding site" evidence="9">
    <location>
        <position position="209"/>
    </location>
    <ligand>
        <name>ATP</name>
        <dbReference type="ChEBI" id="CHEBI:30616"/>
    </ligand>
</feature>
<evidence type="ECO:0000256" key="10">
    <source>
        <dbReference type="NCBIfam" id="TIGR00767"/>
    </source>
</evidence>
<keyword evidence="4 9" id="KW-0347">Helicase</keyword>
<dbReference type="SMART" id="SM00959">
    <property type="entry name" value="Rho_N"/>
    <property type="match status" value="1"/>
</dbReference>
<dbReference type="InterPro" id="IPR011112">
    <property type="entry name" value="Rho-like_N"/>
</dbReference>
<dbReference type="EC" id="3.6.4.-" evidence="9 10"/>
<evidence type="ECO:0000256" key="6">
    <source>
        <dbReference type="ARBA" id="ARBA00022884"/>
    </source>
</evidence>
<proteinExistence type="inferred from homology"/>
<dbReference type="FunFam" id="2.40.50.140:FF:000010">
    <property type="entry name" value="Transcription termination factor Rho"/>
    <property type="match status" value="1"/>
</dbReference>
<dbReference type="PROSITE" id="PS51856">
    <property type="entry name" value="RHO_RNA_BD"/>
    <property type="match status" value="1"/>
</dbReference>
<keyword evidence="6 9" id="KW-0694">RNA-binding</keyword>
<evidence type="ECO:0000256" key="8">
    <source>
        <dbReference type="ARBA" id="ARBA00023163"/>
    </source>
</evidence>
<evidence type="ECO:0000313" key="14">
    <source>
        <dbReference type="Proteomes" id="UP000241436"/>
    </source>
</evidence>
<accession>A0A2T4TY73</accession>
<dbReference type="Pfam" id="PF07497">
    <property type="entry name" value="Rho_RNA_bind"/>
    <property type="match status" value="1"/>
</dbReference>
<dbReference type="InterPro" id="IPR000194">
    <property type="entry name" value="ATPase_F1/V1/A1_a/bsu_nucl-bd"/>
</dbReference>
<dbReference type="InterPro" id="IPR036269">
    <property type="entry name" value="Rho_N_sf"/>
</dbReference>
<dbReference type="NCBIfam" id="NF006886">
    <property type="entry name" value="PRK09376.1"/>
    <property type="match status" value="1"/>
</dbReference>
<dbReference type="RefSeq" id="WP_107562048.1">
    <property type="nucleotide sequence ID" value="NZ_NVQC01000018.1"/>
</dbReference>
<reference evidence="14" key="2">
    <citation type="journal article" date="2018" name="Environ. Microbiol.">
        <title>Bloom of a denitrifying methanotroph, 'Candidatus Methylomirabilis limnetica', in a deep stratified lake.</title>
        <authorList>
            <person name="Graf J.S."/>
            <person name="Mayr M.J."/>
            <person name="Marchant H.K."/>
            <person name="Tienken D."/>
            <person name="Hach P.F."/>
            <person name="Brand A."/>
            <person name="Schubert C.J."/>
            <person name="Kuypers M.M."/>
            <person name="Milucka J."/>
        </authorList>
    </citation>
    <scope>NUCLEOTIDE SEQUENCE [LARGE SCALE GENOMIC DNA]</scope>
    <source>
        <strain evidence="14">Zug</strain>
    </source>
</reference>
<dbReference type="GO" id="GO:0006353">
    <property type="term" value="P:DNA-templated transcription termination"/>
    <property type="evidence" value="ECO:0007669"/>
    <property type="project" value="UniProtKB-UniRule"/>
</dbReference>
<dbReference type="Pfam" id="PF00006">
    <property type="entry name" value="ATP-synt_ab"/>
    <property type="match status" value="1"/>
</dbReference>
<dbReference type="InterPro" id="IPR041703">
    <property type="entry name" value="Rho_factor_ATP-bd"/>
</dbReference>
<comment type="caution">
    <text evidence="9">Lacks conserved residue(s) required for the propagation of feature annotation.</text>
</comment>
<keyword evidence="5 9" id="KW-0067">ATP-binding</keyword>
<dbReference type="GO" id="GO:0016787">
    <property type="term" value="F:hydrolase activity"/>
    <property type="evidence" value="ECO:0007669"/>
    <property type="project" value="UniProtKB-KW"/>
</dbReference>
<dbReference type="HAMAP" id="MF_01884">
    <property type="entry name" value="Rho"/>
    <property type="match status" value="1"/>
</dbReference>
<dbReference type="InterPro" id="IPR011113">
    <property type="entry name" value="Rho_RNA-bd"/>
</dbReference>
<evidence type="ECO:0000256" key="1">
    <source>
        <dbReference type="ARBA" id="ARBA00022472"/>
    </source>
</evidence>
<dbReference type="CDD" id="cd01128">
    <property type="entry name" value="rho_factor_C"/>
    <property type="match status" value="1"/>
</dbReference>
<dbReference type="SMART" id="SM00357">
    <property type="entry name" value="CSP"/>
    <property type="match status" value="1"/>
</dbReference>
<dbReference type="InterPro" id="IPR011129">
    <property type="entry name" value="CSD"/>
</dbReference>
<dbReference type="InterPro" id="IPR004665">
    <property type="entry name" value="Term_rho"/>
</dbReference>
<dbReference type="PANTHER" id="PTHR46425:SF1">
    <property type="entry name" value="TRANSCRIPTION TERMINATION FACTOR RHO"/>
    <property type="match status" value="1"/>
</dbReference>
<dbReference type="OrthoDB" id="9805197at2"/>
<dbReference type="InterPro" id="IPR027417">
    <property type="entry name" value="P-loop_NTPase"/>
</dbReference>
<comment type="caution">
    <text evidence="13">The sequence shown here is derived from an EMBL/GenBank/DDBJ whole genome shotgun (WGS) entry which is preliminary data.</text>
</comment>
<keyword evidence="3 9" id="KW-0378">Hydrolase</keyword>
<comment type="similarity">
    <text evidence="9 11">Belongs to the Rho family.</text>
</comment>
<dbReference type="AlphaFoldDB" id="A0A2T4TY73"/>
<evidence type="ECO:0000259" key="12">
    <source>
        <dbReference type="PROSITE" id="PS51856"/>
    </source>
</evidence>
<feature type="binding site" evidence="9">
    <location>
        <begin position="178"/>
        <end position="183"/>
    </location>
    <ligand>
        <name>ATP</name>
        <dbReference type="ChEBI" id="CHEBI:30616"/>
    </ligand>
</feature>
<evidence type="ECO:0000256" key="5">
    <source>
        <dbReference type="ARBA" id="ARBA00022840"/>
    </source>
</evidence>
<comment type="function">
    <text evidence="9">Facilitates transcription termination by a mechanism that involves Rho binding to the nascent RNA, activation of Rho's RNA-dependent ATPase activity, and release of the mRNA from the DNA template.</text>
</comment>
<evidence type="ECO:0000256" key="7">
    <source>
        <dbReference type="ARBA" id="ARBA00023015"/>
    </source>
</evidence>
<comment type="subunit">
    <text evidence="9">Homohexamer. The homohexamer assembles into an open ring structure.</text>
</comment>
<dbReference type="NCBIfam" id="TIGR00767">
    <property type="entry name" value="rho"/>
    <property type="match status" value="1"/>
</dbReference>
<feature type="domain" description="Rho RNA-BD" evidence="12">
    <location>
        <begin position="48"/>
        <end position="123"/>
    </location>
</feature>
<dbReference type="GO" id="GO:0004386">
    <property type="term" value="F:helicase activity"/>
    <property type="evidence" value="ECO:0007669"/>
    <property type="project" value="UniProtKB-UniRule"/>
</dbReference>
<dbReference type="SUPFAM" id="SSF68912">
    <property type="entry name" value="Rho N-terminal domain-like"/>
    <property type="match status" value="1"/>
</dbReference>
<protein>
    <recommendedName>
        <fullName evidence="9 10">Transcription termination factor Rho</fullName>
        <ecNumber evidence="9 10">3.6.4.-</ecNumber>
    </recommendedName>
    <alternativeName>
        <fullName evidence="9">ATP-dependent helicase Rho</fullName>
    </alternativeName>
</protein>
<dbReference type="GO" id="GO:0005524">
    <property type="term" value="F:ATP binding"/>
    <property type="evidence" value="ECO:0007669"/>
    <property type="project" value="UniProtKB-UniRule"/>
</dbReference>
<keyword evidence="8 9" id="KW-0804">Transcription</keyword>
<dbReference type="CDD" id="cd04459">
    <property type="entry name" value="Rho_CSD"/>
    <property type="match status" value="1"/>
</dbReference>
<evidence type="ECO:0000313" key="13">
    <source>
        <dbReference type="EMBL" id="PTL36065.1"/>
    </source>
</evidence>
<evidence type="ECO:0000256" key="4">
    <source>
        <dbReference type="ARBA" id="ARBA00022806"/>
    </source>
</evidence>
<gene>
    <name evidence="9 13" type="primary">rho</name>
    <name evidence="13" type="ORF">CLG94_06435</name>
</gene>
<dbReference type="SMART" id="SM00382">
    <property type="entry name" value="AAA"/>
    <property type="match status" value="1"/>
</dbReference>
<dbReference type="Gene3D" id="1.10.720.10">
    <property type="match status" value="1"/>
</dbReference>
<name>A0A2T4TY73_9BACT</name>
<evidence type="ECO:0000256" key="11">
    <source>
        <dbReference type="PROSITE-ProRule" id="PRU01203"/>
    </source>
</evidence>
<reference evidence="13 14" key="1">
    <citation type="submission" date="2017-09" db="EMBL/GenBank/DDBJ databases">
        <title>Bloom of a denitrifying methanotroph, Candidatus Methylomirabilis limnetica, in a deep stratified lake.</title>
        <authorList>
            <person name="Graf J.S."/>
            <person name="Marchant H.K."/>
            <person name="Tienken D."/>
            <person name="Hach P.F."/>
            <person name="Brand A."/>
            <person name="Schubert C.J."/>
            <person name="Kuypers M.M."/>
            <person name="Milucka J."/>
        </authorList>
    </citation>
    <scope>NUCLEOTIDE SEQUENCE [LARGE SCALE GENOMIC DNA]</scope>
    <source>
        <strain evidence="13 14">Zug</strain>
    </source>
</reference>
<keyword evidence="2 9" id="KW-0547">Nucleotide-binding</keyword>
<dbReference type="InterPro" id="IPR003593">
    <property type="entry name" value="AAA+_ATPase"/>
</dbReference>
<evidence type="ECO:0000256" key="3">
    <source>
        <dbReference type="ARBA" id="ARBA00022801"/>
    </source>
</evidence>
<dbReference type="Gene3D" id="3.40.50.300">
    <property type="entry name" value="P-loop containing nucleotide triphosphate hydrolases"/>
    <property type="match status" value="1"/>
</dbReference>
<evidence type="ECO:0000256" key="2">
    <source>
        <dbReference type="ARBA" id="ARBA00022741"/>
    </source>
</evidence>
<dbReference type="InterPro" id="IPR012340">
    <property type="entry name" value="NA-bd_OB-fold"/>
</dbReference>
<feature type="binding site" evidence="9">
    <location>
        <begin position="166"/>
        <end position="171"/>
    </location>
    <ligand>
        <name>ATP</name>
        <dbReference type="ChEBI" id="CHEBI:30616"/>
    </ligand>
</feature>
<dbReference type="Proteomes" id="UP000241436">
    <property type="component" value="Unassembled WGS sequence"/>
</dbReference>
<dbReference type="GO" id="GO:0003723">
    <property type="term" value="F:RNA binding"/>
    <property type="evidence" value="ECO:0007669"/>
    <property type="project" value="UniProtKB-UniRule"/>
</dbReference>
<evidence type="ECO:0000256" key="9">
    <source>
        <dbReference type="HAMAP-Rule" id="MF_01884"/>
    </source>
</evidence>
<dbReference type="Pfam" id="PF07498">
    <property type="entry name" value="Rho_N"/>
    <property type="match status" value="1"/>
</dbReference>
<dbReference type="Gene3D" id="2.40.50.140">
    <property type="entry name" value="Nucleic acid-binding proteins"/>
    <property type="match status" value="1"/>
</dbReference>
<keyword evidence="7 9" id="KW-0805">Transcription regulation</keyword>
<dbReference type="EMBL" id="NVQC01000018">
    <property type="protein sequence ID" value="PTL36065.1"/>
    <property type="molecule type" value="Genomic_DNA"/>
</dbReference>
<dbReference type="SUPFAM" id="SSF52540">
    <property type="entry name" value="P-loop containing nucleoside triphosphate hydrolases"/>
    <property type="match status" value="1"/>
</dbReference>
<dbReference type="FunFam" id="3.40.50.300:FF:000072">
    <property type="entry name" value="Transcription termination factor Rho"/>
    <property type="match status" value="1"/>
</dbReference>
<dbReference type="PANTHER" id="PTHR46425">
    <property type="entry name" value="TRANSCRIPTION TERMINATION FACTOR RHO"/>
    <property type="match status" value="1"/>
</dbReference>